<proteinExistence type="predicted"/>
<evidence type="ECO:0000313" key="1">
    <source>
        <dbReference type="EMBL" id="RMB85600.1"/>
    </source>
</evidence>
<dbReference type="OrthoDB" id="4246507at2"/>
<dbReference type="EMBL" id="PENI01000006">
    <property type="protein sequence ID" value="RMB85600.1"/>
    <property type="molecule type" value="Genomic_DNA"/>
</dbReference>
<keyword evidence="2" id="KW-1185">Reference proteome</keyword>
<name>A0A3M0IC11_9ACTN</name>
<gene>
    <name evidence="1" type="ORF">CTZ28_12470</name>
</gene>
<dbReference type="Proteomes" id="UP000270471">
    <property type="component" value="Unassembled WGS sequence"/>
</dbReference>
<comment type="caution">
    <text evidence="1">The sequence shown here is derived from an EMBL/GenBank/DDBJ whole genome shotgun (WGS) entry which is preliminary data.</text>
</comment>
<protein>
    <submittedName>
        <fullName evidence="1">Uncharacterized protein</fullName>
    </submittedName>
</protein>
<dbReference type="AlphaFoldDB" id="A0A3M0IC11"/>
<sequence length="149" mass="16525">MNVRADVAELLRAGLSDRAIARQLNVDPKKTVAPARAQLGLPKAKPGRKPAASAEDLFWKRVKPTADGHMEWTGYRTEEGTPGLKHGGRFHTAYRIAFRIAHGQDPWGYALPSCGRDHCVKPGHHADRDDRAREKQLDSLYFAIFGQSA</sequence>
<accession>A0A3M0IC11</accession>
<reference evidence="1 2" key="1">
    <citation type="submission" date="2017-11" db="EMBL/GenBank/DDBJ databases">
        <title>Draft genome of actinobacteria isolated from guarana (Paullinia cupana (Mart.) Ducke.</title>
        <authorList>
            <person name="Siqueira K.A."/>
            <person name="Liotti R.G."/>
            <person name="Mendes T.A.O."/>
            <person name="Soares M.A."/>
        </authorList>
    </citation>
    <scope>NUCLEOTIDE SEQUENCE [LARGE SCALE GENOMIC DNA]</scope>
    <source>
        <strain evidence="1 2">193</strain>
    </source>
</reference>
<evidence type="ECO:0000313" key="2">
    <source>
        <dbReference type="Proteomes" id="UP000270471"/>
    </source>
</evidence>
<organism evidence="1 2">
    <name type="scientific">Streptomyces shenzhenensis</name>
    <dbReference type="NCBI Taxonomy" id="943815"/>
    <lineage>
        <taxon>Bacteria</taxon>
        <taxon>Bacillati</taxon>
        <taxon>Actinomycetota</taxon>
        <taxon>Actinomycetes</taxon>
        <taxon>Kitasatosporales</taxon>
        <taxon>Streptomycetaceae</taxon>
        <taxon>Streptomyces</taxon>
    </lineage>
</organism>
<dbReference type="RefSeq" id="WP_121889422.1">
    <property type="nucleotide sequence ID" value="NZ_PENI01000006.1"/>
</dbReference>